<geneLocation type="plasmid" evidence="3 4">
    <name>1</name>
</geneLocation>
<reference evidence="3 4" key="2">
    <citation type="journal article" date="2014" name="Genome Announc.">
        <title>Genome Sequence and Methylome of Soil Bacterium Gemmatirosa kalamazoonensis KBS708T, a Member of the Rarely Cultivated Gemmatimonadetes Phylum.</title>
        <authorList>
            <person name="Debruyn J.M."/>
            <person name="Radosevich M."/>
            <person name="Wommack K.E."/>
            <person name="Polson S.W."/>
            <person name="Hauser L.J."/>
            <person name="Fawaz M.N."/>
            <person name="Korlach J."/>
            <person name="Tsai Y.C."/>
        </authorList>
    </citation>
    <scope>NUCLEOTIDE SEQUENCE [LARGE SCALE GENOMIC DNA]</scope>
    <source>
        <strain evidence="3 4">KBS708</strain>
        <plasmid evidence="3">1</plasmid>
        <plasmid evidence="4">Plasmid 1</plasmid>
    </source>
</reference>
<dbReference type="InParanoid" id="W0RRK5"/>
<proteinExistence type="predicted"/>
<protein>
    <submittedName>
        <fullName evidence="3">Uncharacterized protein</fullName>
    </submittedName>
</protein>
<evidence type="ECO:0000313" key="3">
    <source>
        <dbReference type="EMBL" id="AHG92193.1"/>
    </source>
</evidence>
<organism evidence="3 4">
    <name type="scientific">Gemmatirosa kalamazoonensis</name>
    <dbReference type="NCBI Taxonomy" id="861299"/>
    <lineage>
        <taxon>Bacteria</taxon>
        <taxon>Pseudomonadati</taxon>
        <taxon>Gemmatimonadota</taxon>
        <taxon>Gemmatimonadia</taxon>
        <taxon>Gemmatimonadales</taxon>
        <taxon>Gemmatimonadaceae</taxon>
        <taxon>Gemmatirosa</taxon>
    </lineage>
</organism>
<gene>
    <name evidence="2" type="ORF">J421_4590</name>
    <name evidence="3" type="ORF">J421_4658</name>
</gene>
<dbReference type="KEGG" id="gba:J421_4590"/>
<evidence type="ECO:0000313" key="4">
    <source>
        <dbReference type="Proteomes" id="UP000019151"/>
    </source>
</evidence>
<dbReference type="RefSeq" id="WP_025413547.1">
    <property type="nucleotide sequence ID" value="NZ_CP007129.1"/>
</dbReference>
<keyword evidence="4" id="KW-1185">Reference proteome</keyword>
<evidence type="ECO:0000256" key="1">
    <source>
        <dbReference type="SAM" id="MobiDB-lite"/>
    </source>
</evidence>
<keyword evidence="3" id="KW-0614">Plasmid</keyword>
<dbReference type="AlphaFoldDB" id="W0RRK5"/>
<name>W0RRK5_9BACT</name>
<accession>W0RRK5</accession>
<dbReference type="HOGENOM" id="CLU_1576238_0_0_0"/>
<dbReference type="OrthoDB" id="8371138at2"/>
<reference evidence="3" key="1">
    <citation type="submission" date="2013-12" db="EMBL/GenBank/DDBJ databases">
        <authorList>
            <person name="DeBruyn J.M."/>
            <person name="Radosevich M."/>
            <person name="Wommack K.Eric."/>
            <person name="Polson S."/>
            <person name="Hauser L.J."/>
            <person name="Fawaz M.N."/>
            <person name="Korlach J."/>
            <person name="Tsai Y.-C."/>
        </authorList>
    </citation>
    <scope>NUCLEOTIDE SEQUENCE</scope>
    <source>
        <strain evidence="3">KBS708</strain>
        <plasmid evidence="3">1</plasmid>
    </source>
</reference>
<dbReference type="EMBL" id="CP007129">
    <property type="protein sequence ID" value="AHG92125.1"/>
    <property type="molecule type" value="Genomic_DNA"/>
</dbReference>
<sequence>MSTKQSSTKPAMWKRYAIDPKAATDGAWVSFDAGVEMCVRAQSSRAVREVVQAINTRNRPAILKAASGVLPIETQDADQLEVLSAVVSNWRGVVDLEGNTLPCTPENVRAVLGHPALVELKNDVWAASVNAETFRAAALELLSGNSASTSAGTSAEEASASSAAAVSPI</sequence>
<evidence type="ECO:0000313" key="2">
    <source>
        <dbReference type="EMBL" id="AHG92125.1"/>
    </source>
</evidence>
<dbReference type="EMBL" id="CP007129">
    <property type="protein sequence ID" value="AHG92193.1"/>
    <property type="molecule type" value="Genomic_DNA"/>
</dbReference>
<feature type="region of interest" description="Disordered" evidence="1">
    <location>
        <begin position="148"/>
        <end position="169"/>
    </location>
</feature>
<dbReference type="Proteomes" id="UP000019151">
    <property type="component" value="Plasmid 1"/>
</dbReference>
<dbReference type="KEGG" id="gba:J421_4658"/>